<keyword evidence="4" id="KW-1185">Reference proteome</keyword>
<gene>
    <name evidence="3" type="ORF">PECAL_4P05350</name>
</gene>
<evidence type="ECO:0000259" key="2">
    <source>
        <dbReference type="Pfam" id="PF04127"/>
    </source>
</evidence>
<organism evidence="3 4">
    <name type="scientific">Pelagomonas calceolata</name>
    <dbReference type="NCBI Taxonomy" id="35677"/>
    <lineage>
        <taxon>Eukaryota</taxon>
        <taxon>Sar</taxon>
        <taxon>Stramenopiles</taxon>
        <taxon>Ochrophyta</taxon>
        <taxon>Pelagophyceae</taxon>
        <taxon>Pelagomonadales</taxon>
        <taxon>Pelagomonadaceae</taxon>
        <taxon>Pelagomonas</taxon>
    </lineage>
</organism>
<evidence type="ECO:0000256" key="1">
    <source>
        <dbReference type="ARBA" id="ARBA00005703"/>
    </source>
</evidence>
<dbReference type="EMBL" id="CAKKNE010000004">
    <property type="protein sequence ID" value="CAH0373345.1"/>
    <property type="molecule type" value="Genomic_DNA"/>
</dbReference>
<evidence type="ECO:0000313" key="3">
    <source>
        <dbReference type="EMBL" id="CAH0373345.1"/>
    </source>
</evidence>
<dbReference type="GO" id="GO:0003824">
    <property type="term" value="F:catalytic activity"/>
    <property type="evidence" value="ECO:0007669"/>
    <property type="project" value="UniProtKB-ARBA"/>
</dbReference>
<sequence>MAAQVEATPNDAAALEAFFEKAGGWPAAQHKVDALATFAQQALEANAKVALVTSGGTTAPLERRTVRYVDNFSTGNRGAALAEHLASKGQTPAFDATGYRVVYLHRSTAAFPFTRHVHDALRADPAGTLQRLAEGPYCAKSFAALQDSKRFLAVPFDTIGEYLGLLRACCTALEPLGGNVLVVLAAAVSDFYVPDLCEHKIQSRSGGGLSLEFAPVPKCLGYVKRWGSPQFCVCGFKLETDEQLLKKKAMASLANYGLDCVVANMLATYRERATVYTASEGVVVAGDDVDARLAEELMRVHAARGVS</sequence>
<comment type="caution">
    <text evidence="3">The sequence shown here is derived from an EMBL/GenBank/DDBJ whole genome shotgun (WGS) entry which is preliminary data.</text>
</comment>
<accession>A0A8J2X0B2</accession>
<dbReference type="Gene3D" id="3.40.50.10300">
    <property type="entry name" value="CoaB-like"/>
    <property type="match status" value="1"/>
</dbReference>
<protein>
    <recommendedName>
        <fullName evidence="2">DNA/pantothenate metabolism flavoprotein C-terminal domain-containing protein</fullName>
    </recommendedName>
</protein>
<feature type="domain" description="DNA/pantothenate metabolism flavoprotein C-terminal" evidence="2">
    <location>
        <begin position="48"/>
        <end position="90"/>
    </location>
</feature>
<dbReference type="InterPro" id="IPR035929">
    <property type="entry name" value="CoaB-like_sf"/>
</dbReference>
<evidence type="ECO:0000313" key="4">
    <source>
        <dbReference type="Proteomes" id="UP000789595"/>
    </source>
</evidence>
<proteinExistence type="inferred from homology"/>
<dbReference type="AlphaFoldDB" id="A0A8J2X0B2"/>
<dbReference type="Pfam" id="PF04127">
    <property type="entry name" value="DFP"/>
    <property type="match status" value="2"/>
</dbReference>
<comment type="similarity">
    <text evidence="1">Belongs to the PPC synthetase family.</text>
</comment>
<dbReference type="InterPro" id="IPR007085">
    <property type="entry name" value="DNA/pantothenate-metab_flavo_C"/>
</dbReference>
<dbReference type="SUPFAM" id="SSF102645">
    <property type="entry name" value="CoaB-like"/>
    <property type="match status" value="1"/>
</dbReference>
<name>A0A8J2X0B2_9STRA</name>
<reference evidence="3" key="1">
    <citation type="submission" date="2021-11" db="EMBL/GenBank/DDBJ databases">
        <authorList>
            <consortium name="Genoscope - CEA"/>
            <person name="William W."/>
        </authorList>
    </citation>
    <scope>NUCLEOTIDE SEQUENCE</scope>
</reference>
<feature type="domain" description="DNA/pantothenate metabolism flavoprotein C-terminal" evidence="2">
    <location>
        <begin position="181"/>
        <end position="289"/>
    </location>
</feature>
<dbReference type="Proteomes" id="UP000789595">
    <property type="component" value="Unassembled WGS sequence"/>
</dbReference>
<dbReference type="OrthoDB" id="70224at2759"/>
<dbReference type="GO" id="GO:0015937">
    <property type="term" value="P:coenzyme A biosynthetic process"/>
    <property type="evidence" value="ECO:0007669"/>
    <property type="project" value="UniProtKB-ARBA"/>
</dbReference>